<dbReference type="InterPro" id="IPR058548">
    <property type="entry name" value="MlaB-like_STAS"/>
</dbReference>
<dbReference type="AlphaFoldDB" id="A0A8J3PCA1"/>
<organism evidence="4 5">
    <name type="scientific">Catellatospora methionotrophica</name>
    <dbReference type="NCBI Taxonomy" id="121620"/>
    <lineage>
        <taxon>Bacteria</taxon>
        <taxon>Bacillati</taxon>
        <taxon>Actinomycetota</taxon>
        <taxon>Actinomycetes</taxon>
        <taxon>Micromonosporales</taxon>
        <taxon>Micromonosporaceae</taxon>
        <taxon>Catellatospora</taxon>
    </lineage>
</organism>
<protein>
    <recommendedName>
        <fullName evidence="2">Anti-sigma factor antagonist</fullName>
    </recommendedName>
</protein>
<dbReference type="Pfam" id="PF13466">
    <property type="entry name" value="STAS_2"/>
    <property type="match status" value="1"/>
</dbReference>
<evidence type="ECO:0000259" key="3">
    <source>
        <dbReference type="PROSITE" id="PS50801"/>
    </source>
</evidence>
<dbReference type="PANTHER" id="PTHR33495">
    <property type="entry name" value="ANTI-SIGMA FACTOR ANTAGONIST TM_1081-RELATED-RELATED"/>
    <property type="match status" value="1"/>
</dbReference>
<comment type="caution">
    <text evidence="4">The sequence shown here is derived from an EMBL/GenBank/DDBJ whole genome shotgun (WGS) entry which is preliminary data.</text>
</comment>
<sequence>MATSEPEGRFAVRRQVHEDRVVVWLQGEIDLMVADRLLSELHAAVEQSPEIEVDLAEVTFLDSTGIRALLNAHAAALRLGHRIYVTNASGIVMQVLEVTGVDSLLTADPRDRRPQGR</sequence>
<proteinExistence type="inferred from homology"/>
<dbReference type="PROSITE" id="PS50801">
    <property type="entry name" value="STAS"/>
    <property type="match status" value="1"/>
</dbReference>
<reference evidence="4" key="1">
    <citation type="submission" date="2021-01" db="EMBL/GenBank/DDBJ databases">
        <title>Whole genome shotgun sequence of Catellatospora methionotrophica NBRC 14553.</title>
        <authorList>
            <person name="Komaki H."/>
            <person name="Tamura T."/>
        </authorList>
    </citation>
    <scope>NUCLEOTIDE SEQUENCE</scope>
    <source>
        <strain evidence="4">NBRC 14553</strain>
    </source>
</reference>
<name>A0A8J3PCA1_9ACTN</name>
<dbReference type="InterPro" id="IPR002645">
    <property type="entry name" value="STAS_dom"/>
</dbReference>
<dbReference type="CDD" id="cd07043">
    <property type="entry name" value="STAS_anti-anti-sigma_factors"/>
    <property type="match status" value="1"/>
</dbReference>
<dbReference type="EMBL" id="BONJ01000001">
    <property type="protein sequence ID" value="GIG11792.1"/>
    <property type="molecule type" value="Genomic_DNA"/>
</dbReference>
<dbReference type="RefSeq" id="WP_166380609.1">
    <property type="nucleotide sequence ID" value="NZ_BAAATT010000011.1"/>
</dbReference>
<gene>
    <name evidence="4" type="ORF">Cme02nite_01240</name>
</gene>
<evidence type="ECO:0000256" key="1">
    <source>
        <dbReference type="ARBA" id="ARBA00009013"/>
    </source>
</evidence>
<dbReference type="InterPro" id="IPR003658">
    <property type="entry name" value="Anti-sigma_ant"/>
</dbReference>
<accession>A0A8J3PCA1</accession>
<dbReference type="Gene3D" id="3.30.750.24">
    <property type="entry name" value="STAS domain"/>
    <property type="match status" value="1"/>
</dbReference>
<dbReference type="NCBIfam" id="TIGR00377">
    <property type="entry name" value="ant_ant_sig"/>
    <property type="match status" value="1"/>
</dbReference>
<dbReference type="GO" id="GO:0043856">
    <property type="term" value="F:anti-sigma factor antagonist activity"/>
    <property type="evidence" value="ECO:0007669"/>
    <property type="project" value="InterPro"/>
</dbReference>
<evidence type="ECO:0000313" key="5">
    <source>
        <dbReference type="Proteomes" id="UP000660339"/>
    </source>
</evidence>
<dbReference type="SUPFAM" id="SSF52091">
    <property type="entry name" value="SpoIIaa-like"/>
    <property type="match status" value="1"/>
</dbReference>
<keyword evidence="5" id="KW-1185">Reference proteome</keyword>
<dbReference type="PANTHER" id="PTHR33495:SF2">
    <property type="entry name" value="ANTI-SIGMA FACTOR ANTAGONIST TM_1081-RELATED"/>
    <property type="match status" value="1"/>
</dbReference>
<evidence type="ECO:0000313" key="4">
    <source>
        <dbReference type="EMBL" id="GIG11792.1"/>
    </source>
</evidence>
<dbReference type="Proteomes" id="UP000660339">
    <property type="component" value="Unassembled WGS sequence"/>
</dbReference>
<feature type="domain" description="STAS" evidence="3">
    <location>
        <begin position="10"/>
        <end position="117"/>
    </location>
</feature>
<comment type="similarity">
    <text evidence="1 2">Belongs to the anti-sigma-factor antagonist family.</text>
</comment>
<evidence type="ECO:0000256" key="2">
    <source>
        <dbReference type="RuleBase" id="RU003749"/>
    </source>
</evidence>
<dbReference type="InterPro" id="IPR036513">
    <property type="entry name" value="STAS_dom_sf"/>
</dbReference>